<comment type="caution">
    <text evidence="5">The sequence shown here is derived from an EMBL/GenBank/DDBJ whole genome shotgun (WGS) entry which is preliminary data.</text>
</comment>
<keyword evidence="6" id="KW-1185">Reference proteome</keyword>
<dbReference type="InterPro" id="IPR046335">
    <property type="entry name" value="LacI/GalR-like_sensor"/>
</dbReference>
<dbReference type="InterPro" id="IPR036388">
    <property type="entry name" value="WH-like_DNA-bd_sf"/>
</dbReference>
<sequence>MKYLEIYEDLKKQILRRVIAPNDAVPSEKALTIKYNVSRITAKRALNELAKEGLIYRIQGRGSFVKEHGNLTNRQLLLVLPFSGNQDLGNYIAGIQDILKDTTWKLLSITNDEFFKLNIDQLKENYAGAIYYPQNLHNDIPRLLKIYLAKFPLVLLDQTIAHSIIPSVISDNVGGGFLATKHLLQNKRKKIAFYGATDFMSDFNGSTADRFAGYIKALRKYQVKHFDPIDLYLKLKNIKEENLTAFIQKEKIDAILAENDVTAFRLLNSLQSQNIKVPQQVALMGFDNLSITQLSLPKLSSIGQDFNKLGANAINLLLRQINDPNLLFDKQIMVDVRLIKRESTERK</sequence>
<dbReference type="GeneID" id="82847754"/>
<reference evidence="5 6" key="1">
    <citation type="submission" date="2012-06" db="EMBL/GenBank/DDBJ databases">
        <title>Draft Genome Sequence of Lactobacillus hominis Strain CRBIP 24.179T, isolated from human intestine.</title>
        <authorList>
            <person name="Cousin S."/>
            <person name="Ma L."/>
            <person name="Bizet C."/>
            <person name="Loux V."/>
            <person name="Bouchier C."/>
            <person name="Clermont D."/>
            <person name="Creno S."/>
        </authorList>
    </citation>
    <scope>NUCLEOTIDE SEQUENCE [LARGE SCALE GENOMIC DNA]</scope>
    <source>
        <strain evidence="6">CRBIP 24.179T</strain>
    </source>
</reference>
<dbReference type="SUPFAM" id="SSF53822">
    <property type="entry name" value="Periplasmic binding protein-like I"/>
    <property type="match status" value="1"/>
</dbReference>
<dbReference type="AlphaFoldDB" id="I7JVB6"/>
<dbReference type="EMBL" id="CAKE01000025">
    <property type="protein sequence ID" value="CCI82551.1"/>
    <property type="molecule type" value="Genomic_DNA"/>
</dbReference>
<dbReference type="RefSeq" id="WP_008471666.1">
    <property type="nucleotide sequence ID" value="NZ_AYZP01000004.1"/>
</dbReference>
<gene>
    <name evidence="5" type="ORF">BN55_05480</name>
</gene>
<proteinExistence type="predicted"/>
<dbReference type="GO" id="GO:0000976">
    <property type="term" value="F:transcription cis-regulatory region binding"/>
    <property type="evidence" value="ECO:0007669"/>
    <property type="project" value="TreeGrafter"/>
</dbReference>
<evidence type="ECO:0000256" key="3">
    <source>
        <dbReference type="ARBA" id="ARBA00023163"/>
    </source>
</evidence>
<dbReference type="PROSITE" id="PS50949">
    <property type="entry name" value="HTH_GNTR"/>
    <property type="match status" value="1"/>
</dbReference>
<dbReference type="InterPro" id="IPR028082">
    <property type="entry name" value="Peripla_BP_I"/>
</dbReference>
<dbReference type="InterPro" id="IPR000524">
    <property type="entry name" value="Tscrpt_reg_HTH_GntR"/>
</dbReference>
<dbReference type="SMART" id="SM00345">
    <property type="entry name" value="HTH_GNTR"/>
    <property type="match status" value="1"/>
</dbReference>
<dbReference type="PANTHER" id="PTHR30146">
    <property type="entry name" value="LACI-RELATED TRANSCRIPTIONAL REPRESSOR"/>
    <property type="match status" value="1"/>
</dbReference>
<evidence type="ECO:0000256" key="1">
    <source>
        <dbReference type="ARBA" id="ARBA00023015"/>
    </source>
</evidence>
<name>I7JVB6_9LACO</name>
<dbReference type="PATRIC" id="fig|1423758.3.peg.1593"/>
<dbReference type="CDD" id="cd07377">
    <property type="entry name" value="WHTH_GntR"/>
    <property type="match status" value="1"/>
</dbReference>
<accession>I7JVB6</accession>
<organism evidence="5 6">
    <name type="scientific">Lactobacillus hominis DSM 23910 = CRBIP 24.179</name>
    <dbReference type="NCBI Taxonomy" id="1423758"/>
    <lineage>
        <taxon>Bacteria</taxon>
        <taxon>Bacillati</taxon>
        <taxon>Bacillota</taxon>
        <taxon>Bacilli</taxon>
        <taxon>Lactobacillales</taxon>
        <taxon>Lactobacillaceae</taxon>
        <taxon>Lactobacillus</taxon>
    </lineage>
</organism>
<dbReference type="Proteomes" id="UP000009320">
    <property type="component" value="Unassembled WGS sequence"/>
</dbReference>
<evidence type="ECO:0000313" key="6">
    <source>
        <dbReference type="Proteomes" id="UP000009320"/>
    </source>
</evidence>
<dbReference type="OrthoDB" id="9813468at2"/>
<dbReference type="Pfam" id="PF13377">
    <property type="entry name" value="Peripla_BP_3"/>
    <property type="match status" value="1"/>
</dbReference>
<dbReference type="eggNOG" id="COG1609">
    <property type="taxonomic scope" value="Bacteria"/>
</dbReference>
<dbReference type="InterPro" id="IPR036390">
    <property type="entry name" value="WH_DNA-bd_sf"/>
</dbReference>
<keyword evidence="1" id="KW-0805">Transcription regulation</keyword>
<evidence type="ECO:0000259" key="4">
    <source>
        <dbReference type="PROSITE" id="PS50949"/>
    </source>
</evidence>
<dbReference type="STRING" id="1423758.FC41_GL001569"/>
<dbReference type="Gene3D" id="1.10.10.10">
    <property type="entry name" value="Winged helix-like DNA-binding domain superfamily/Winged helix DNA-binding domain"/>
    <property type="match status" value="1"/>
</dbReference>
<evidence type="ECO:0000256" key="2">
    <source>
        <dbReference type="ARBA" id="ARBA00023125"/>
    </source>
</evidence>
<dbReference type="Gene3D" id="3.40.50.2300">
    <property type="match status" value="2"/>
</dbReference>
<evidence type="ECO:0000313" key="5">
    <source>
        <dbReference type="EMBL" id="CCI82551.1"/>
    </source>
</evidence>
<keyword evidence="3" id="KW-0804">Transcription</keyword>
<dbReference type="Pfam" id="PF00392">
    <property type="entry name" value="GntR"/>
    <property type="match status" value="1"/>
</dbReference>
<dbReference type="PRINTS" id="PR00035">
    <property type="entry name" value="HTHGNTR"/>
</dbReference>
<dbReference type="SUPFAM" id="SSF46785">
    <property type="entry name" value="Winged helix' DNA-binding domain"/>
    <property type="match status" value="1"/>
</dbReference>
<keyword evidence="2" id="KW-0238">DNA-binding</keyword>
<dbReference type="PANTHER" id="PTHR30146:SF109">
    <property type="entry name" value="HTH-TYPE TRANSCRIPTIONAL REGULATOR GALS"/>
    <property type="match status" value="1"/>
</dbReference>
<dbReference type="GO" id="GO:0003700">
    <property type="term" value="F:DNA-binding transcription factor activity"/>
    <property type="evidence" value="ECO:0007669"/>
    <property type="project" value="InterPro"/>
</dbReference>
<feature type="domain" description="HTH gntR-type" evidence="4">
    <location>
        <begin position="1"/>
        <end position="68"/>
    </location>
</feature>
<protein>
    <submittedName>
        <fullName evidence="5">Transcriptional regulator</fullName>
    </submittedName>
</protein>